<name>A0A6M0SRD9_CLOBO</name>
<evidence type="ECO:0000313" key="2">
    <source>
        <dbReference type="Proteomes" id="UP000472355"/>
    </source>
</evidence>
<evidence type="ECO:0000313" key="1">
    <source>
        <dbReference type="EMBL" id="NFA42974.1"/>
    </source>
</evidence>
<dbReference type="RefSeq" id="WP_061342940.1">
    <property type="nucleotide sequence ID" value="NZ_LFPE01000025.1"/>
</dbReference>
<organism evidence="1 2">
    <name type="scientific">Clostridium botulinum</name>
    <dbReference type="NCBI Taxonomy" id="1491"/>
    <lineage>
        <taxon>Bacteria</taxon>
        <taxon>Bacillati</taxon>
        <taxon>Bacillota</taxon>
        <taxon>Clostridia</taxon>
        <taxon>Eubacteriales</taxon>
        <taxon>Clostridiaceae</taxon>
        <taxon>Clostridium</taxon>
    </lineage>
</organism>
<gene>
    <name evidence="1" type="ORF">EXM65_10395</name>
</gene>
<dbReference type="AlphaFoldDB" id="A0A6M0SRD9"/>
<dbReference type="EMBL" id="SGKU01000027">
    <property type="protein sequence ID" value="NFA42974.1"/>
    <property type="molecule type" value="Genomic_DNA"/>
</dbReference>
<accession>A0A6M0SRD9</accession>
<comment type="caution">
    <text evidence="1">The sequence shown here is derived from an EMBL/GenBank/DDBJ whole genome shotgun (WGS) entry which is preliminary data.</text>
</comment>
<protein>
    <submittedName>
        <fullName evidence="1">Uncharacterized protein</fullName>
    </submittedName>
</protein>
<reference evidence="1 2" key="1">
    <citation type="submission" date="2019-02" db="EMBL/GenBank/DDBJ databases">
        <title>Genome sequencing of Clostridium botulinum clinical isolates.</title>
        <authorList>
            <person name="Brunt J."/>
            <person name="Van Vliet A.H.M."/>
            <person name="Stringer S.C."/>
            <person name="Grant K.A."/>
            <person name="Carter A.C."/>
            <person name="Peck M.W."/>
        </authorList>
    </citation>
    <scope>NUCLEOTIDE SEQUENCE [LARGE SCALE GENOMIC DNA]</scope>
    <source>
        <strain evidence="1 2">H113700579</strain>
    </source>
</reference>
<sequence length="107" mass="11983">MIKIKSADRILIKTGFGNKEVKGENYKGYGINKTYPLNNGWVITVMNGPHKGQCLPPIFSTKKGCRTMIDSLVKEVGAKPIDADVEKIRKVISESKGYKELERTKKI</sequence>
<proteinExistence type="predicted"/>
<dbReference type="Proteomes" id="UP000472355">
    <property type="component" value="Unassembled WGS sequence"/>
</dbReference>